<feature type="transmembrane region" description="Helical" evidence="5">
    <location>
        <begin position="202"/>
        <end position="220"/>
    </location>
</feature>
<feature type="transmembrane region" description="Helical" evidence="5">
    <location>
        <begin position="226"/>
        <end position="243"/>
    </location>
</feature>
<keyword evidence="1" id="KW-0547">Nucleotide-binding</keyword>
<sequence>MGRHTPAGIPSNPSKLDDKAPADDRNFLTTLHLGVYHVFLEKKSLSGYGLDFQQPLNEFANEWLPLAALTRRLLFEIASLDLNLLSLYIALHACEEIKDLLLLSVGTHLLQTIESGLINRSLDYDTLLRALLKRTLIVALFSIISRWRRHTFFKLKHEVKYYFEEILLNAKLNMDLPTLHDNDREHITPDAPWEAFERFMDLTLHLLIFIARIGLVASLMRSGKHGLVLILLCMVPGALNFFASKNIWMIPRISQAVNPSYLRMRSLMRLSDKKYKHDILCGNIPRYIVNEFKKARTALGPTDLNGPENIYQMNELSWFVSTFTDVATDLPTIYYALVTSFYSNRTNIAMIATLYQTTAGFNMCFNRLFWAFRHFGQSFSKLREMYDLQDLKPFVRDGDLPYPNDKESSLGMALEFRNVSFRYPGQPSTNKALDQISVRIQPGQLVVILGQNGSGKSTLINLVARMFDASSGQVLVDGSDIRCLKISDLRDAVAVLTQQHQLFPSLSILENVGIGCPDAMINEDKVMAAVRKGGAEGVVKKLAAGGSGLHTVLDPFTDQALLQVDEKEDCALVRKWKGMTKMADVSGGERQRLVAARAFMRIDNSKKVKLIAVDEPTSALDRVGEHEMFRKLMEAKAGKTMLFVTHHLGLMTEQADLILCMKNGKIVEQGKHGTLLAKQGEYFKLFSAAQALMGKV</sequence>
<evidence type="ECO:0000256" key="4">
    <source>
        <dbReference type="SAM" id="MobiDB-lite"/>
    </source>
</evidence>
<protein>
    <recommendedName>
        <fullName evidence="6">ABC transporter domain-containing protein</fullName>
    </recommendedName>
</protein>
<proteinExistence type="inferred from homology"/>
<dbReference type="OrthoDB" id="6500128at2759"/>
<dbReference type="AlphaFoldDB" id="A0A9P7UKG3"/>
<keyword evidence="2" id="KW-0067">ATP-binding</keyword>
<dbReference type="SUPFAM" id="SSF52540">
    <property type="entry name" value="P-loop containing nucleoside triphosphate hydrolases"/>
    <property type="match status" value="1"/>
</dbReference>
<evidence type="ECO:0000313" key="7">
    <source>
        <dbReference type="EMBL" id="KAG7086342.1"/>
    </source>
</evidence>
<dbReference type="GO" id="GO:0005524">
    <property type="term" value="F:ATP binding"/>
    <property type="evidence" value="ECO:0007669"/>
    <property type="project" value="UniProtKB-KW"/>
</dbReference>
<name>A0A9P7UKG3_9AGAR</name>
<evidence type="ECO:0000256" key="2">
    <source>
        <dbReference type="ARBA" id="ARBA00022840"/>
    </source>
</evidence>
<evidence type="ECO:0000256" key="5">
    <source>
        <dbReference type="SAM" id="Phobius"/>
    </source>
</evidence>
<keyword evidence="5" id="KW-0472">Membrane</keyword>
<dbReference type="PANTHER" id="PTHR24221">
    <property type="entry name" value="ATP-BINDING CASSETTE SUB-FAMILY B"/>
    <property type="match status" value="1"/>
</dbReference>
<keyword evidence="5" id="KW-0812">Transmembrane</keyword>
<feature type="region of interest" description="Disordered" evidence="4">
    <location>
        <begin position="1"/>
        <end position="21"/>
    </location>
</feature>
<dbReference type="Pfam" id="PF00005">
    <property type="entry name" value="ABC_tran"/>
    <property type="match status" value="1"/>
</dbReference>
<dbReference type="PROSITE" id="PS50893">
    <property type="entry name" value="ABC_TRANSPORTER_2"/>
    <property type="match status" value="1"/>
</dbReference>
<dbReference type="EMBL" id="CM032190">
    <property type="protein sequence ID" value="KAG7086342.1"/>
    <property type="molecule type" value="Genomic_DNA"/>
</dbReference>
<dbReference type="InterPro" id="IPR039421">
    <property type="entry name" value="Type_1_exporter"/>
</dbReference>
<accession>A0A9P7UKG3</accession>
<dbReference type="PANTHER" id="PTHR24221:SF654">
    <property type="entry name" value="ATP-BINDING CASSETTE SUB-FAMILY B MEMBER 6"/>
    <property type="match status" value="1"/>
</dbReference>
<gene>
    <name evidence="7" type="ORF">E1B28_002304</name>
</gene>
<keyword evidence="5" id="KW-1133">Transmembrane helix</keyword>
<comment type="similarity">
    <text evidence="3">Belongs to the ABC transporter superfamily. ABCB family. Heavy Metal importer (TC 3.A.1.210) subfamily.</text>
</comment>
<dbReference type="GO" id="GO:0034040">
    <property type="term" value="F:ATPase-coupled lipid transmembrane transporter activity"/>
    <property type="evidence" value="ECO:0007669"/>
    <property type="project" value="TreeGrafter"/>
</dbReference>
<dbReference type="Gene3D" id="3.40.50.300">
    <property type="entry name" value="P-loop containing nucleotide triphosphate hydrolases"/>
    <property type="match status" value="1"/>
</dbReference>
<evidence type="ECO:0000259" key="6">
    <source>
        <dbReference type="PROSITE" id="PS50893"/>
    </source>
</evidence>
<organism evidence="7 8">
    <name type="scientific">Marasmius oreades</name>
    <name type="common">fairy-ring Marasmius</name>
    <dbReference type="NCBI Taxonomy" id="181124"/>
    <lineage>
        <taxon>Eukaryota</taxon>
        <taxon>Fungi</taxon>
        <taxon>Dikarya</taxon>
        <taxon>Basidiomycota</taxon>
        <taxon>Agaricomycotina</taxon>
        <taxon>Agaricomycetes</taxon>
        <taxon>Agaricomycetidae</taxon>
        <taxon>Agaricales</taxon>
        <taxon>Marasmiineae</taxon>
        <taxon>Marasmiaceae</taxon>
        <taxon>Marasmius</taxon>
    </lineage>
</organism>
<dbReference type="GeneID" id="66071380"/>
<dbReference type="KEGG" id="more:E1B28_002304"/>
<evidence type="ECO:0000256" key="3">
    <source>
        <dbReference type="ARBA" id="ARBA00024363"/>
    </source>
</evidence>
<reference evidence="7" key="1">
    <citation type="journal article" date="2021" name="Genome Biol. Evol.">
        <title>The assembled and annotated genome of the fairy-ring fungus Marasmius oreades.</title>
        <authorList>
            <person name="Hiltunen M."/>
            <person name="Ament-Velasquez S.L."/>
            <person name="Johannesson H."/>
        </authorList>
    </citation>
    <scope>NUCLEOTIDE SEQUENCE</scope>
    <source>
        <strain evidence="7">03SP1</strain>
    </source>
</reference>
<dbReference type="InterPro" id="IPR027417">
    <property type="entry name" value="P-loop_NTPase"/>
</dbReference>
<comment type="caution">
    <text evidence="7">The sequence shown here is derived from an EMBL/GenBank/DDBJ whole genome shotgun (WGS) entry which is preliminary data.</text>
</comment>
<dbReference type="InterPro" id="IPR003593">
    <property type="entry name" value="AAA+_ATPase"/>
</dbReference>
<dbReference type="RefSeq" id="XP_043002813.1">
    <property type="nucleotide sequence ID" value="XM_043159214.1"/>
</dbReference>
<feature type="domain" description="ABC transporter" evidence="6">
    <location>
        <begin position="414"/>
        <end position="688"/>
    </location>
</feature>
<evidence type="ECO:0000256" key="1">
    <source>
        <dbReference type="ARBA" id="ARBA00022741"/>
    </source>
</evidence>
<dbReference type="SMART" id="SM00382">
    <property type="entry name" value="AAA"/>
    <property type="match status" value="1"/>
</dbReference>
<dbReference type="InterPro" id="IPR003439">
    <property type="entry name" value="ABC_transporter-like_ATP-bd"/>
</dbReference>
<dbReference type="GO" id="GO:0016887">
    <property type="term" value="F:ATP hydrolysis activity"/>
    <property type="evidence" value="ECO:0007669"/>
    <property type="project" value="InterPro"/>
</dbReference>
<keyword evidence="8" id="KW-1185">Reference proteome</keyword>
<dbReference type="Proteomes" id="UP001049176">
    <property type="component" value="Chromosome 10"/>
</dbReference>
<evidence type="ECO:0000313" key="8">
    <source>
        <dbReference type="Proteomes" id="UP001049176"/>
    </source>
</evidence>